<evidence type="ECO:0000313" key="5">
    <source>
        <dbReference type="Proteomes" id="UP001304895"/>
    </source>
</evidence>
<keyword evidence="2" id="KW-0732">Signal</keyword>
<reference evidence="4" key="1">
    <citation type="journal article" date="2023" name="Mol. Phylogenet. Evol.">
        <title>Genome-scale phylogeny and comparative genomics of the fungal order Sordariales.</title>
        <authorList>
            <person name="Hensen N."/>
            <person name="Bonometti L."/>
            <person name="Westerberg I."/>
            <person name="Brannstrom I.O."/>
            <person name="Guillou S."/>
            <person name="Cros-Aarteil S."/>
            <person name="Calhoun S."/>
            <person name="Haridas S."/>
            <person name="Kuo A."/>
            <person name="Mondo S."/>
            <person name="Pangilinan J."/>
            <person name="Riley R."/>
            <person name="LaButti K."/>
            <person name="Andreopoulos B."/>
            <person name="Lipzen A."/>
            <person name="Chen C."/>
            <person name="Yan M."/>
            <person name="Daum C."/>
            <person name="Ng V."/>
            <person name="Clum A."/>
            <person name="Steindorff A."/>
            <person name="Ohm R.A."/>
            <person name="Martin F."/>
            <person name="Silar P."/>
            <person name="Natvig D.O."/>
            <person name="Lalanne C."/>
            <person name="Gautier V."/>
            <person name="Ament-Velasquez S.L."/>
            <person name="Kruys A."/>
            <person name="Hutchinson M.I."/>
            <person name="Powell A.J."/>
            <person name="Barry K."/>
            <person name="Miller A.N."/>
            <person name="Grigoriev I.V."/>
            <person name="Debuchy R."/>
            <person name="Gladieux P."/>
            <person name="Hiltunen Thoren M."/>
            <person name="Johannesson H."/>
        </authorList>
    </citation>
    <scope>NUCLEOTIDE SEQUENCE</scope>
    <source>
        <strain evidence="4">CBS 123565</strain>
    </source>
</reference>
<name>A0AAN6UP08_9PEZI</name>
<feature type="chain" id="PRO_5042910054" description="DUF7492 domain-containing protein" evidence="2">
    <location>
        <begin position="27"/>
        <end position="483"/>
    </location>
</feature>
<evidence type="ECO:0000256" key="2">
    <source>
        <dbReference type="SAM" id="SignalP"/>
    </source>
</evidence>
<protein>
    <recommendedName>
        <fullName evidence="3">DUF7492 domain-containing protein</fullName>
    </recommendedName>
</protein>
<feature type="domain" description="DUF7492" evidence="3">
    <location>
        <begin position="24"/>
        <end position="239"/>
    </location>
</feature>
<feature type="region of interest" description="Disordered" evidence="1">
    <location>
        <begin position="438"/>
        <end position="483"/>
    </location>
</feature>
<proteinExistence type="predicted"/>
<dbReference type="Pfam" id="PF24320">
    <property type="entry name" value="DUF7492"/>
    <property type="match status" value="1"/>
</dbReference>
<dbReference type="AlphaFoldDB" id="A0AAN6UP08"/>
<comment type="caution">
    <text evidence="4">The sequence shown here is derived from an EMBL/GenBank/DDBJ whole genome shotgun (WGS) entry which is preliminary data.</text>
</comment>
<accession>A0AAN6UP08</accession>
<feature type="compositionally biased region" description="Low complexity" evidence="1">
    <location>
        <begin position="414"/>
        <end position="425"/>
    </location>
</feature>
<feature type="region of interest" description="Disordered" evidence="1">
    <location>
        <begin position="381"/>
        <end position="425"/>
    </location>
</feature>
<organism evidence="4 5">
    <name type="scientific">Trichocladium antarcticum</name>
    <dbReference type="NCBI Taxonomy" id="1450529"/>
    <lineage>
        <taxon>Eukaryota</taxon>
        <taxon>Fungi</taxon>
        <taxon>Dikarya</taxon>
        <taxon>Ascomycota</taxon>
        <taxon>Pezizomycotina</taxon>
        <taxon>Sordariomycetes</taxon>
        <taxon>Sordariomycetidae</taxon>
        <taxon>Sordariales</taxon>
        <taxon>Chaetomiaceae</taxon>
        <taxon>Trichocladium</taxon>
    </lineage>
</organism>
<feature type="compositionally biased region" description="Basic residues" evidence="1">
    <location>
        <begin position="474"/>
        <end position="483"/>
    </location>
</feature>
<dbReference type="EMBL" id="MU853403">
    <property type="protein sequence ID" value="KAK4136533.1"/>
    <property type="molecule type" value="Genomic_DNA"/>
</dbReference>
<reference evidence="4" key="2">
    <citation type="submission" date="2023-05" db="EMBL/GenBank/DDBJ databases">
        <authorList>
            <consortium name="Lawrence Berkeley National Laboratory"/>
            <person name="Steindorff A."/>
            <person name="Hensen N."/>
            <person name="Bonometti L."/>
            <person name="Westerberg I."/>
            <person name="Brannstrom I.O."/>
            <person name="Guillou S."/>
            <person name="Cros-Aarteil S."/>
            <person name="Calhoun S."/>
            <person name="Haridas S."/>
            <person name="Kuo A."/>
            <person name="Mondo S."/>
            <person name="Pangilinan J."/>
            <person name="Riley R."/>
            <person name="Labutti K."/>
            <person name="Andreopoulos B."/>
            <person name="Lipzen A."/>
            <person name="Chen C."/>
            <person name="Yanf M."/>
            <person name="Daum C."/>
            <person name="Ng V."/>
            <person name="Clum A."/>
            <person name="Ohm R."/>
            <person name="Martin F."/>
            <person name="Silar P."/>
            <person name="Natvig D."/>
            <person name="Lalanne C."/>
            <person name="Gautier V."/>
            <person name="Ament-Velasquez S.L."/>
            <person name="Kruys A."/>
            <person name="Hutchinson M.I."/>
            <person name="Powell A.J."/>
            <person name="Barry K."/>
            <person name="Miller A.N."/>
            <person name="Grigoriev I.V."/>
            <person name="Debuchy R."/>
            <person name="Gladieux P."/>
            <person name="Thoren M.H."/>
            <person name="Johannesson H."/>
        </authorList>
    </citation>
    <scope>NUCLEOTIDE SEQUENCE</scope>
    <source>
        <strain evidence="4">CBS 123565</strain>
    </source>
</reference>
<feature type="signal peptide" evidence="2">
    <location>
        <begin position="1"/>
        <end position="26"/>
    </location>
</feature>
<keyword evidence="5" id="KW-1185">Reference proteome</keyword>
<dbReference type="Proteomes" id="UP001304895">
    <property type="component" value="Unassembled WGS sequence"/>
</dbReference>
<evidence type="ECO:0000313" key="4">
    <source>
        <dbReference type="EMBL" id="KAK4136533.1"/>
    </source>
</evidence>
<evidence type="ECO:0000259" key="3">
    <source>
        <dbReference type="Pfam" id="PF24320"/>
    </source>
</evidence>
<feature type="compositionally biased region" description="Low complexity" evidence="1">
    <location>
        <begin position="381"/>
        <end position="405"/>
    </location>
</feature>
<sequence length="483" mass="50457">MKLSLSSARGLLAAWLLAAVAEHVTAHSWPVETRRLARNGTMVGNKGYDRGHIEGGLDTEKLWQIPPSGRGVIQADDKIARPGQRALTAGSYSAKFPKLKVAPGDFAAILYSENGHVTGADNITPNKPINRGTVYLYGTTNNDLSNTNLADVHLKWTADGKGGDGKGKLLATRNYDDGQCHEPVSDRGDTEGILTYRQKFITKVPLLLCQSGLQIPADATAGQTLTVIWVWDWPHMSGPGVAVPPASLHTAAPGATQGASNQPFVTTAEMYTGVVDFEIVDPCDGSLGDAKGPTCKTQKAQAAVAVAVQFDAQQAAETRGIRAQMMNPFLVKIPQAGFDVAAATADPAHIPLNKLIGGPARTNFPLPASVLEAQTQYFAAPATTPSAPTSTPSAPATTPSATKTPPAAPPPSSSRPAPTSTADETVVVTVTVPERTVTVTVTEKPANSSGAAAATPATTPAPQPTATPALSGSKRVRARRMYW</sequence>
<dbReference type="InterPro" id="IPR055915">
    <property type="entry name" value="DUF7492"/>
</dbReference>
<gene>
    <name evidence="4" type="ORF">BT67DRAFT_432376</name>
</gene>
<evidence type="ECO:0000256" key="1">
    <source>
        <dbReference type="SAM" id="MobiDB-lite"/>
    </source>
</evidence>